<dbReference type="InterPro" id="IPR022880">
    <property type="entry name" value="DNApol_IV"/>
</dbReference>
<feature type="domain" description="UmuC" evidence="14">
    <location>
        <begin position="120"/>
        <end position="336"/>
    </location>
</feature>
<dbReference type="PANTHER" id="PTHR11076:SF33">
    <property type="entry name" value="DNA POLYMERASE KAPPA"/>
    <property type="match status" value="1"/>
</dbReference>
<feature type="region of interest" description="Disordered" evidence="13">
    <location>
        <begin position="235"/>
        <end position="263"/>
    </location>
</feature>
<dbReference type="GO" id="GO:0046872">
    <property type="term" value="F:metal ion binding"/>
    <property type="evidence" value="ECO:0007669"/>
    <property type="project" value="UniProtKB-KW"/>
</dbReference>
<keyword evidence="6" id="KW-0479">Metal-binding</keyword>
<feature type="compositionally biased region" description="Low complexity" evidence="13">
    <location>
        <begin position="1"/>
        <end position="16"/>
    </location>
</feature>
<evidence type="ECO:0000256" key="3">
    <source>
        <dbReference type="ARBA" id="ARBA00022679"/>
    </source>
</evidence>
<gene>
    <name evidence="15" type="ORF">Poli38472_006167</name>
</gene>
<dbReference type="SUPFAM" id="SSF56672">
    <property type="entry name" value="DNA/RNA polymerases"/>
    <property type="match status" value="1"/>
</dbReference>
<feature type="region of interest" description="Disordered" evidence="13">
    <location>
        <begin position="645"/>
        <end position="684"/>
    </location>
</feature>
<reference evidence="15" key="1">
    <citation type="submission" date="2019-03" db="EMBL/GenBank/DDBJ databases">
        <title>Long read genome sequence of the mycoparasitic Pythium oligandrum ATCC 38472 isolated from sugarbeet rhizosphere.</title>
        <authorList>
            <person name="Gaulin E."/>
        </authorList>
    </citation>
    <scope>NUCLEOTIDE SEQUENCE</scope>
    <source>
        <strain evidence="15">ATCC 38472_TT</strain>
    </source>
</reference>
<proteinExistence type="inferred from homology"/>
<evidence type="ECO:0000259" key="14">
    <source>
        <dbReference type="PROSITE" id="PS50173"/>
    </source>
</evidence>
<dbReference type="Pfam" id="PF00817">
    <property type="entry name" value="IMS"/>
    <property type="match status" value="1"/>
</dbReference>
<keyword evidence="12" id="KW-0175">Coiled coil</keyword>
<evidence type="ECO:0000256" key="8">
    <source>
        <dbReference type="ARBA" id="ARBA00022842"/>
    </source>
</evidence>
<dbReference type="InterPro" id="IPR043128">
    <property type="entry name" value="Rev_trsase/Diguanyl_cyclase"/>
</dbReference>
<dbReference type="FunFam" id="1.10.150.810:FF:000003">
    <property type="entry name" value="DNA polymerase kappa subunit"/>
    <property type="match status" value="1"/>
</dbReference>
<feature type="compositionally biased region" description="Acidic residues" evidence="13">
    <location>
        <begin position="242"/>
        <end position="254"/>
    </location>
</feature>
<dbReference type="GO" id="GO:0005634">
    <property type="term" value="C:nucleus"/>
    <property type="evidence" value="ECO:0007669"/>
    <property type="project" value="TreeGrafter"/>
</dbReference>
<dbReference type="GO" id="GO:0003684">
    <property type="term" value="F:damaged DNA binding"/>
    <property type="evidence" value="ECO:0007669"/>
    <property type="project" value="InterPro"/>
</dbReference>
<dbReference type="GO" id="GO:0006260">
    <property type="term" value="P:DNA replication"/>
    <property type="evidence" value="ECO:0007669"/>
    <property type="project" value="UniProtKB-KW"/>
</dbReference>
<evidence type="ECO:0000313" key="15">
    <source>
        <dbReference type="EMBL" id="TMW68699.1"/>
    </source>
</evidence>
<dbReference type="PROSITE" id="PS50173">
    <property type="entry name" value="UMUC"/>
    <property type="match status" value="1"/>
</dbReference>
<keyword evidence="4" id="KW-0548">Nucleotidyltransferase</keyword>
<evidence type="ECO:0000256" key="2">
    <source>
        <dbReference type="ARBA" id="ARBA00016178"/>
    </source>
</evidence>
<dbReference type="AlphaFoldDB" id="A0A8K1FPT7"/>
<dbReference type="OrthoDB" id="1747274at2759"/>
<organism evidence="15 16">
    <name type="scientific">Pythium oligandrum</name>
    <name type="common">Mycoparasitic fungus</name>
    <dbReference type="NCBI Taxonomy" id="41045"/>
    <lineage>
        <taxon>Eukaryota</taxon>
        <taxon>Sar</taxon>
        <taxon>Stramenopiles</taxon>
        <taxon>Oomycota</taxon>
        <taxon>Peronosporomycetes</taxon>
        <taxon>Pythiales</taxon>
        <taxon>Pythiaceae</taxon>
        <taxon>Pythium</taxon>
    </lineage>
</organism>
<evidence type="ECO:0000313" key="16">
    <source>
        <dbReference type="Proteomes" id="UP000794436"/>
    </source>
</evidence>
<evidence type="ECO:0000256" key="1">
    <source>
        <dbReference type="ARBA" id="ARBA00012417"/>
    </source>
</evidence>
<dbReference type="EMBL" id="SPLM01000002">
    <property type="protein sequence ID" value="TMW68699.1"/>
    <property type="molecule type" value="Genomic_DNA"/>
</dbReference>
<dbReference type="InterPro" id="IPR001126">
    <property type="entry name" value="UmuC"/>
</dbReference>
<dbReference type="SUPFAM" id="SSF100879">
    <property type="entry name" value="Lesion bypass DNA polymerase (Y-family), little finger domain"/>
    <property type="match status" value="1"/>
</dbReference>
<accession>A0A8K1FPT7</accession>
<dbReference type="Gene3D" id="3.40.1170.60">
    <property type="match status" value="1"/>
</dbReference>
<keyword evidence="10" id="KW-0234">DNA repair</keyword>
<keyword evidence="5" id="KW-0235">DNA replication</keyword>
<dbReference type="CDD" id="cd03586">
    <property type="entry name" value="PolY_Pol_IV_kappa"/>
    <property type="match status" value="1"/>
</dbReference>
<dbReference type="Proteomes" id="UP000794436">
    <property type="component" value="Unassembled WGS sequence"/>
</dbReference>
<dbReference type="PANTHER" id="PTHR11076">
    <property type="entry name" value="DNA REPAIR POLYMERASE UMUC / TRANSFERASE FAMILY MEMBER"/>
    <property type="match status" value="1"/>
</dbReference>
<dbReference type="HAMAP" id="MF_01113">
    <property type="entry name" value="DNApol_IV"/>
    <property type="match status" value="1"/>
</dbReference>
<keyword evidence="7" id="KW-0227">DNA damage</keyword>
<evidence type="ECO:0000256" key="6">
    <source>
        <dbReference type="ARBA" id="ARBA00022723"/>
    </source>
</evidence>
<evidence type="ECO:0000256" key="9">
    <source>
        <dbReference type="ARBA" id="ARBA00022932"/>
    </source>
</evidence>
<feature type="coiled-coil region" evidence="12">
    <location>
        <begin position="67"/>
        <end position="94"/>
    </location>
</feature>
<comment type="caution">
    <text evidence="15">The sequence shown here is derived from an EMBL/GenBank/DDBJ whole genome shotgun (WGS) entry which is preliminary data.</text>
</comment>
<feature type="compositionally biased region" description="Polar residues" evidence="13">
    <location>
        <begin position="669"/>
        <end position="684"/>
    </location>
</feature>
<dbReference type="InterPro" id="IPR036775">
    <property type="entry name" value="DNA_pol_Y-fam_lit_finger_sf"/>
</dbReference>
<keyword evidence="3" id="KW-0808">Transferase</keyword>
<dbReference type="InterPro" id="IPR017961">
    <property type="entry name" value="DNA_pol_Y-fam_little_finger"/>
</dbReference>
<evidence type="ECO:0000256" key="5">
    <source>
        <dbReference type="ARBA" id="ARBA00022705"/>
    </source>
</evidence>
<dbReference type="InterPro" id="IPR043502">
    <property type="entry name" value="DNA/RNA_pol_sf"/>
</dbReference>
<dbReference type="Pfam" id="PF11799">
    <property type="entry name" value="IMS_C"/>
    <property type="match status" value="1"/>
</dbReference>
<keyword evidence="8" id="KW-0460">Magnesium</keyword>
<evidence type="ECO:0000256" key="12">
    <source>
        <dbReference type="SAM" id="Coils"/>
    </source>
</evidence>
<evidence type="ECO:0000256" key="11">
    <source>
        <dbReference type="ARBA" id="ARBA00049244"/>
    </source>
</evidence>
<dbReference type="EC" id="2.7.7.7" evidence="1"/>
<dbReference type="FunFam" id="3.40.1170.60:FF:000002">
    <property type="entry name" value="Polymerase (DNA directed) kappa"/>
    <property type="match status" value="1"/>
</dbReference>
<keyword evidence="16" id="KW-1185">Reference proteome</keyword>
<evidence type="ECO:0000256" key="13">
    <source>
        <dbReference type="SAM" id="MobiDB-lite"/>
    </source>
</evidence>
<dbReference type="InterPro" id="IPR050116">
    <property type="entry name" value="DNA_polymerase-Y"/>
</dbReference>
<name>A0A8K1FPT7_PYTOL</name>
<dbReference type="GO" id="GO:0003887">
    <property type="term" value="F:DNA-directed DNA polymerase activity"/>
    <property type="evidence" value="ECO:0007669"/>
    <property type="project" value="UniProtKB-KW"/>
</dbReference>
<dbReference type="Gene3D" id="3.30.70.270">
    <property type="match status" value="1"/>
</dbReference>
<feature type="region of interest" description="Disordered" evidence="13">
    <location>
        <begin position="1"/>
        <end position="26"/>
    </location>
</feature>
<sequence>MHDAPSAAPETASASADETKEDAHASSAATEAAQMFVFTAQKAGMKDVDKEHVQKVVYEMSKDSLFFQNSIKQNQKVEARINEMKLKLRGLTKAKHETLRRQIDPLVAQWETQRDLTRTMVVVDMDMFYAAVEMRDNPSLRGKPVAVGGIGMLSTTNYEARKFGVRAAMPGFIGKELCPELIIVPTNFKKYTTISQQVRAIVADYDPNFTAMSLDEVYLDITDYMEANWAKYAGAGGGRSESDDEADQDGEEIEDQSHAMNSQRETVAAAIVDEIRRRIHGVTQLTASAGIAANTMLAKICSDINKPNGQYVLPFTRDRVVSFVQGLPVRKIGGIGKVMEKVLGALGITTAKDIYDHRVELFHALTPRSAAWLLQISMGVKQSSGEPSERKSYSRERTFRGIGDPRWLEKICREVCDMLGKDLAEGGHGAKTLTLKLKCVDFSVRTRAVSSTCIMKTSDDLFAYAIELLRKEMPLELRLLGVRASALVSLDEDEAKSSGGQRKRQTAMDKFTSSVAEREAIDPFEVLNLQLLAQSDGNASSADDGDVNAQGGRKRQLAIKAFAVDSRQIEALPADVSVASSVQRSPQKRQRVLAMSVQTESKSEETPTVDAVEESFQPCPICGKTINAGNAIAIDMHVEKCLRGEATEPSFGPRKSRQRSRGNSSQQSTIHQFLNSPSKFHQVS</sequence>
<evidence type="ECO:0000256" key="10">
    <source>
        <dbReference type="ARBA" id="ARBA00023204"/>
    </source>
</evidence>
<protein>
    <recommendedName>
        <fullName evidence="2">DNA polymerase kappa</fullName>
        <ecNumber evidence="1">2.7.7.7</ecNumber>
    </recommendedName>
</protein>
<evidence type="ECO:0000256" key="7">
    <source>
        <dbReference type="ARBA" id="ARBA00022763"/>
    </source>
</evidence>
<comment type="catalytic activity">
    <reaction evidence="11">
        <text>DNA(n) + a 2'-deoxyribonucleoside 5'-triphosphate = DNA(n+1) + diphosphate</text>
        <dbReference type="Rhea" id="RHEA:22508"/>
        <dbReference type="Rhea" id="RHEA-COMP:17339"/>
        <dbReference type="Rhea" id="RHEA-COMP:17340"/>
        <dbReference type="ChEBI" id="CHEBI:33019"/>
        <dbReference type="ChEBI" id="CHEBI:61560"/>
        <dbReference type="ChEBI" id="CHEBI:173112"/>
        <dbReference type="EC" id="2.7.7.7"/>
    </reaction>
</comment>
<dbReference type="Gene3D" id="1.10.150.810">
    <property type="match status" value="2"/>
</dbReference>
<dbReference type="GO" id="GO:0006281">
    <property type="term" value="P:DNA repair"/>
    <property type="evidence" value="ECO:0007669"/>
    <property type="project" value="UniProtKB-KW"/>
</dbReference>
<keyword evidence="9" id="KW-0239">DNA-directed DNA polymerase</keyword>
<dbReference type="Gene3D" id="3.30.1490.100">
    <property type="entry name" value="DNA polymerase, Y-family, little finger domain"/>
    <property type="match status" value="1"/>
</dbReference>
<dbReference type="FunFam" id="3.30.1490.100:FF:000004">
    <property type="entry name" value="DNA polymerase IV"/>
    <property type="match status" value="1"/>
</dbReference>
<evidence type="ECO:0000256" key="4">
    <source>
        <dbReference type="ARBA" id="ARBA00022695"/>
    </source>
</evidence>
<dbReference type="GO" id="GO:0042276">
    <property type="term" value="P:error-prone translesion synthesis"/>
    <property type="evidence" value="ECO:0007669"/>
    <property type="project" value="TreeGrafter"/>
</dbReference>